<name>A8F7B8_PSELT</name>
<dbReference type="EMBL" id="CP000812">
    <property type="protein sequence ID" value="ABV34052.1"/>
    <property type="molecule type" value="Genomic_DNA"/>
</dbReference>
<keyword evidence="4 6" id="KW-0501">Molybdenum cofactor biosynthesis</keyword>
<dbReference type="UniPathway" id="UPA00344"/>
<reference evidence="8 9" key="2">
    <citation type="journal article" date="2009" name="Proc. Natl. Acad. Sci. U.S.A.">
        <title>On the chimeric nature, thermophilic origin, and phylogenetic placement of the Thermotogales.</title>
        <authorList>
            <person name="Zhaxybayeva O."/>
            <person name="Swithers K.S."/>
            <person name="Lapierre P."/>
            <person name="Fournier G.P."/>
            <person name="Bickhart D.M."/>
            <person name="DeBoy R.T."/>
            <person name="Nelson K.E."/>
            <person name="Nesbo C.L."/>
            <person name="Doolittle W.F."/>
            <person name="Gogarten J.P."/>
            <person name="Noll K.M."/>
        </authorList>
    </citation>
    <scope>NUCLEOTIDE SEQUENCE [LARGE SCALE GENOMIC DNA]</scope>
    <source>
        <strain evidence="9">ATCC BAA-301 / DSM 14385 / NBRC 107922 / TMO</strain>
    </source>
</reference>
<dbReference type="OrthoDB" id="9804758at2"/>
<dbReference type="SUPFAM" id="SSF63867">
    <property type="entry name" value="MoeA C-terminal domain-like"/>
    <property type="match status" value="1"/>
</dbReference>
<keyword evidence="6" id="KW-0460">Magnesium</keyword>
<dbReference type="AlphaFoldDB" id="A8F7B8"/>
<feature type="domain" description="MoaB/Mog" evidence="7">
    <location>
        <begin position="177"/>
        <end position="314"/>
    </location>
</feature>
<dbReference type="PROSITE" id="PS01079">
    <property type="entry name" value="MOCF_BIOSYNTHESIS_2"/>
    <property type="match status" value="1"/>
</dbReference>
<dbReference type="Pfam" id="PF00994">
    <property type="entry name" value="MoCF_biosynth"/>
    <property type="match status" value="1"/>
</dbReference>
<dbReference type="NCBIfam" id="TIGR00177">
    <property type="entry name" value="molyb_syn"/>
    <property type="match status" value="1"/>
</dbReference>
<evidence type="ECO:0000256" key="5">
    <source>
        <dbReference type="ARBA" id="ARBA00047317"/>
    </source>
</evidence>
<evidence type="ECO:0000256" key="2">
    <source>
        <dbReference type="ARBA" id="ARBA00005046"/>
    </source>
</evidence>
<dbReference type="Gene3D" id="2.40.340.10">
    <property type="entry name" value="MoeA, C-terminal, domain IV"/>
    <property type="match status" value="1"/>
</dbReference>
<dbReference type="SUPFAM" id="SSF53218">
    <property type="entry name" value="Molybdenum cofactor biosynthesis proteins"/>
    <property type="match status" value="1"/>
</dbReference>
<dbReference type="GO" id="GO:0005829">
    <property type="term" value="C:cytosol"/>
    <property type="evidence" value="ECO:0007669"/>
    <property type="project" value="TreeGrafter"/>
</dbReference>
<dbReference type="Pfam" id="PF12727">
    <property type="entry name" value="PBP_like"/>
    <property type="match status" value="1"/>
</dbReference>
<dbReference type="NCBIfam" id="NF011068">
    <property type="entry name" value="PRK14498.1"/>
    <property type="match status" value="1"/>
</dbReference>
<keyword evidence="6" id="KW-0479">Metal-binding</keyword>
<dbReference type="SUPFAM" id="SSF63882">
    <property type="entry name" value="MoeA N-terminal region -like"/>
    <property type="match status" value="1"/>
</dbReference>
<comment type="similarity">
    <text evidence="3 6">Belongs to the MoeA family.</text>
</comment>
<dbReference type="HOGENOM" id="CLU_010186_3_0_0"/>
<evidence type="ECO:0000313" key="8">
    <source>
        <dbReference type="EMBL" id="ABV34052.1"/>
    </source>
</evidence>
<dbReference type="STRING" id="416591.Tlet_1496"/>
<keyword evidence="6" id="KW-0500">Molybdenum</keyword>
<dbReference type="SMART" id="SM00852">
    <property type="entry name" value="MoCF_biosynth"/>
    <property type="match status" value="1"/>
</dbReference>
<accession>A8F7B8</accession>
<dbReference type="Gene3D" id="3.90.105.10">
    <property type="entry name" value="Molybdopterin biosynthesis moea protein, domain 2"/>
    <property type="match status" value="1"/>
</dbReference>
<dbReference type="InterPro" id="IPR038987">
    <property type="entry name" value="MoeA-like"/>
</dbReference>
<dbReference type="InterPro" id="IPR008284">
    <property type="entry name" value="MoCF_biosynth_CS"/>
</dbReference>
<dbReference type="Proteomes" id="UP000002016">
    <property type="component" value="Chromosome"/>
</dbReference>
<evidence type="ECO:0000313" key="9">
    <source>
        <dbReference type="Proteomes" id="UP000002016"/>
    </source>
</evidence>
<evidence type="ECO:0000256" key="1">
    <source>
        <dbReference type="ARBA" id="ARBA00002901"/>
    </source>
</evidence>
<evidence type="ECO:0000259" key="7">
    <source>
        <dbReference type="SMART" id="SM00852"/>
    </source>
</evidence>
<dbReference type="InterPro" id="IPR036135">
    <property type="entry name" value="MoeA_linker/N_sf"/>
</dbReference>
<evidence type="ECO:0000256" key="3">
    <source>
        <dbReference type="ARBA" id="ARBA00010763"/>
    </source>
</evidence>
<evidence type="ECO:0000256" key="6">
    <source>
        <dbReference type="RuleBase" id="RU365090"/>
    </source>
</evidence>
<comment type="cofactor">
    <cofactor evidence="6">
        <name>Mg(2+)</name>
        <dbReference type="ChEBI" id="CHEBI:18420"/>
    </cofactor>
</comment>
<comment type="function">
    <text evidence="1 6">Catalyzes the insertion of molybdate into adenylated molybdopterin with the concomitant release of AMP.</text>
</comment>
<dbReference type="eggNOG" id="COG1910">
    <property type="taxonomic scope" value="Bacteria"/>
</dbReference>
<protein>
    <recommendedName>
        <fullName evidence="6">Molybdopterin molybdenumtransferase</fullName>
        <ecNumber evidence="6">2.10.1.1</ecNumber>
    </recommendedName>
</protein>
<dbReference type="KEGG" id="tle:Tlet_1496"/>
<dbReference type="InterPro" id="IPR024370">
    <property type="entry name" value="PBP_domain"/>
</dbReference>
<dbReference type="SUPFAM" id="SSF53850">
    <property type="entry name" value="Periplasmic binding protein-like II"/>
    <property type="match status" value="1"/>
</dbReference>
<gene>
    <name evidence="8" type="ordered locus">Tlet_1496</name>
</gene>
<dbReference type="PANTHER" id="PTHR10192">
    <property type="entry name" value="MOLYBDOPTERIN BIOSYNTHESIS PROTEIN"/>
    <property type="match status" value="1"/>
</dbReference>
<dbReference type="InterPro" id="IPR005110">
    <property type="entry name" value="MoeA_linker/N"/>
</dbReference>
<dbReference type="InterPro" id="IPR001453">
    <property type="entry name" value="MoaB/Mog_dom"/>
</dbReference>
<dbReference type="EC" id="2.10.1.1" evidence="6"/>
<dbReference type="GO" id="GO:0061599">
    <property type="term" value="F:molybdopterin molybdotransferase activity"/>
    <property type="evidence" value="ECO:0007669"/>
    <property type="project" value="UniProtKB-UniRule"/>
</dbReference>
<reference evidence="8 9" key="1">
    <citation type="submission" date="2007-08" db="EMBL/GenBank/DDBJ databases">
        <title>Complete sequence of Thermotoga lettingae TMO.</title>
        <authorList>
            <consortium name="US DOE Joint Genome Institute"/>
            <person name="Copeland A."/>
            <person name="Lucas S."/>
            <person name="Lapidus A."/>
            <person name="Barry K."/>
            <person name="Glavina del Rio T."/>
            <person name="Dalin E."/>
            <person name="Tice H."/>
            <person name="Pitluck S."/>
            <person name="Foster B."/>
            <person name="Bruce D."/>
            <person name="Schmutz J."/>
            <person name="Larimer F."/>
            <person name="Land M."/>
            <person name="Hauser L."/>
            <person name="Kyrpides N."/>
            <person name="Mikhailova N."/>
            <person name="Nelson K."/>
            <person name="Gogarten J.P."/>
            <person name="Noll K."/>
            <person name="Richardson P."/>
        </authorList>
    </citation>
    <scope>NUCLEOTIDE SEQUENCE [LARGE SCALE GENOMIC DNA]</scope>
    <source>
        <strain evidence="9">ATCC BAA-301 / DSM 14385 / NBRC 107922 / TMO</strain>
    </source>
</reference>
<dbReference type="Gene3D" id="3.40.980.10">
    <property type="entry name" value="MoaB/Mog-like domain"/>
    <property type="match status" value="1"/>
</dbReference>
<dbReference type="RefSeq" id="WP_012003528.1">
    <property type="nucleotide sequence ID" value="NC_009828.1"/>
</dbReference>
<keyword evidence="9" id="KW-1185">Reference proteome</keyword>
<sequence>MQRKIYLKKLDVSDALEKYKAELQQRGFFFDESEIIQTRKSARRVLAEAVYAKRNVPAYNSAAMDGIAVRSVDTAGASKVRPKILQKNQFEFINTGNPMKIPFDSVIMIENVHVIDEDHVQIFESIPPFHNVRLIGEDVCEQDMIFTRYHRLRPYDVALLLAAGVFEVKVLKKMKAIVIPTGGEVVQPEDEIDVGAIPETNSVMIKAYLEELDVDVNVNDVVPDSLDLISETILKAVESYDLIFLNAGSSAGSFDYSYHALEQLGKVVVHGLNVRPGKPTILGIIRNKPVICLPGYPGSCYVILENIVKPLINEKYRIITEKNLFLEASSLRRVVSSISEDEFIRVSLAKIKDRYVFVPLKRGAASMDALSKMSGTVVVQKGVELLDEGDKVTVGLNRSLEEIDKNILFVGSHDPLISIIADLLKQKDFSLNMSIVNAGSMGAVAAVAKNCAHIGGIHLFDPVSGEYNVPYLKRYLPQYILMKFVKRNQGLIVQKGNPKKIENLFDLTRKDIRFVNRQRAAGTRILLDYHLSKLGIDPSQINGYEDEEFTHINLALKIKKGMADVGLGIAFAAKIMDLDFIPLIWEDYDLLVLEEFFNDDRFQIIMDLILSKNFCNSDLIYQGYDLSSVGKIIRGENCDQISGNNNQ</sequence>
<dbReference type="Gene3D" id="2.170.190.11">
    <property type="entry name" value="Molybdopterin biosynthesis moea protein, domain 3"/>
    <property type="match status" value="1"/>
</dbReference>
<dbReference type="InterPro" id="IPR036688">
    <property type="entry name" value="MoeA_C_domain_IV_sf"/>
</dbReference>
<proteinExistence type="inferred from homology"/>
<dbReference type="CDD" id="cd00887">
    <property type="entry name" value="MoeA"/>
    <property type="match status" value="1"/>
</dbReference>
<dbReference type="eggNOG" id="COG0303">
    <property type="taxonomic scope" value="Bacteria"/>
</dbReference>
<comment type="pathway">
    <text evidence="2 6">Cofactor biosynthesis; molybdopterin biosynthesis.</text>
</comment>
<dbReference type="PANTHER" id="PTHR10192:SF16">
    <property type="entry name" value="MOLYBDOPTERIN MOLYBDENUMTRANSFERASE"/>
    <property type="match status" value="1"/>
</dbReference>
<dbReference type="GO" id="GO:0006777">
    <property type="term" value="P:Mo-molybdopterin cofactor biosynthetic process"/>
    <property type="evidence" value="ECO:0007669"/>
    <property type="project" value="UniProtKB-UniRule"/>
</dbReference>
<evidence type="ECO:0000256" key="4">
    <source>
        <dbReference type="ARBA" id="ARBA00023150"/>
    </source>
</evidence>
<comment type="catalytic activity">
    <reaction evidence="5">
        <text>adenylyl-molybdopterin + molybdate = Mo-molybdopterin + AMP + H(+)</text>
        <dbReference type="Rhea" id="RHEA:35047"/>
        <dbReference type="ChEBI" id="CHEBI:15378"/>
        <dbReference type="ChEBI" id="CHEBI:36264"/>
        <dbReference type="ChEBI" id="CHEBI:62727"/>
        <dbReference type="ChEBI" id="CHEBI:71302"/>
        <dbReference type="ChEBI" id="CHEBI:456215"/>
        <dbReference type="EC" id="2.10.1.1"/>
    </reaction>
</comment>
<organism evidence="8 9">
    <name type="scientific">Pseudothermotoga lettingae (strain ATCC BAA-301 / DSM 14385 / NBRC 107922 / TMO)</name>
    <name type="common">Thermotoga lettingae</name>
    <dbReference type="NCBI Taxonomy" id="416591"/>
    <lineage>
        <taxon>Bacteria</taxon>
        <taxon>Thermotogati</taxon>
        <taxon>Thermotogota</taxon>
        <taxon>Thermotogae</taxon>
        <taxon>Thermotogales</taxon>
        <taxon>Thermotogaceae</taxon>
        <taxon>Pseudothermotoga</taxon>
    </lineage>
</organism>
<dbReference type="GO" id="GO:0046872">
    <property type="term" value="F:metal ion binding"/>
    <property type="evidence" value="ECO:0007669"/>
    <property type="project" value="UniProtKB-UniRule"/>
</dbReference>
<keyword evidence="6" id="KW-0808">Transferase</keyword>
<dbReference type="Pfam" id="PF03453">
    <property type="entry name" value="MoeA_N"/>
    <property type="match status" value="1"/>
</dbReference>
<dbReference type="InterPro" id="IPR036425">
    <property type="entry name" value="MoaB/Mog-like_dom_sf"/>
</dbReference>